<name>A0A2U2IZM6_9SPHN</name>
<evidence type="ECO:0000259" key="13">
    <source>
        <dbReference type="Pfam" id="PF00263"/>
    </source>
</evidence>
<feature type="chain" id="PRO_5015768873" evidence="12">
    <location>
        <begin position="23"/>
        <end position="705"/>
    </location>
</feature>
<gene>
    <name evidence="16" type="primary">gspD</name>
    <name evidence="16" type="ORF">DF286_00585</name>
</gene>
<dbReference type="PANTHER" id="PTHR30332">
    <property type="entry name" value="PROBABLE GENERAL SECRETION PATHWAY PROTEIN D"/>
    <property type="match status" value="1"/>
</dbReference>
<evidence type="ECO:0000259" key="15">
    <source>
        <dbReference type="Pfam" id="PF21305"/>
    </source>
</evidence>
<dbReference type="InterPro" id="IPR050810">
    <property type="entry name" value="Bact_Secretion_Sys_Channel"/>
</dbReference>
<keyword evidence="6 12" id="KW-0732">Signal</keyword>
<reference evidence="16 17" key="1">
    <citation type="submission" date="2018-05" db="EMBL/GenBank/DDBJ databases">
        <title>Genome of Sphingosinicella humi QZX222.</title>
        <authorList>
            <person name="Qiao Z."/>
            <person name="Wang G."/>
        </authorList>
    </citation>
    <scope>NUCLEOTIDE SEQUENCE [LARGE SCALE GENOMIC DNA]</scope>
    <source>
        <strain evidence="16 17">QZX222</strain>
    </source>
</reference>
<feature type="compositionally biased region" description="Low complexity" evidence="11">
    <location>
        <begin position="684"/>
        <end position="705"/>
    </location>
</feature>
<evidence type="ECO:0000256" key="11">
    <source>
        <dbReference type="SAM" id="MobiDB-lite"/>
    </source>
</evidence>
<dbReference type="Gene3D" id="3.30.1370.120">
    <property type="match status" value="3"/>
</dbReference>
<dbReference type="AlphaFoldDB" id="A0A2U2IZM6"/>
<feature type="region of interest" description="Disordered" evidence="11">
    <location>
        <begin position="666"/>
        <end position="705"/>
    </location>
</feature>
<feature type="domain" description="NolW-like" evidence="14">
    <location>
        <begin position="179"/>
        <end position="245"/>
    </location>
</feature>
<keyword evidence="17" id="KW-1185">Reference proteome</keyword>
<keyword evidence="5" id="KW-0812">Transmembrane</keyword>
<feature type="domain" description="Type II/III secretion system secretin-like" evidence="13">
    <location>
        <begin position="461"/>
        <end position="625"/>
    </location>
</feature>
<evidence type="ECO:0000313" key="16">
    <source>
        <dbReference type="EMBL" id="PWG01529.1"/>
    </source>
</evidence>
<dbReference type="Pfam" id="PF21305">
    <property type="entry name" value="type_II_gspD_N0"/>
    <property type="match status" value="1"/>
</dbReference>
<dbReference type="GO" id="GO:0009279">
    <property type="term" value="C:cell outer membrane"/>
    <property type="evidence" value="ECO:0007669"/>
    <property type="project" value="UniProtKB-SubCell"/>
</dbReference>
<dbReference type="Pfam" id="PF00263">
    <property type="entry name" value="Secretin"/>
    <property type="match status" value="1"/>
</dbReference>
<accession>A0A2U2IZM6</accession>
<evidence type="ECO:0000256" key="10">
    <source>
        <dbReference type="RuleBase" id="RU004004"/>
    </source>
</evidence>
<dbReference type="Proteomes" id="UP000245916">
    <property type="component" value="Unassembled WGS sequence"/>
</dbReference>
<evidence type="ECO:0000256" key="2">
    <source>
        <dbReference type="ARBA" id="ARBA00006980"/>
    </source>
</evidence>
<dbReference type="GO" id="GO:0015628">
    <property type="term" value="P:protein secretion by the type II secretion system"/>
    <property type="evidence" value="ECO:0007669"/>
    <property type="project" value="InterPro"/>
</dbReference>
<evidence type="ECO:0000256" key="1">
    <source>
        <dbReference type="ARBA" id="ARBA00004442"/>
    </source>
</evidence>
<organism evidence="16 17">
    <name type="scientific">Allosphingosinicella humi</name>
    <dbReference type="NCBI Taxonomy" id="2068657"/>
    <lineage>
        <taxon>Bacteria</taxon>
        <taxon>Pseudomonadati</taxon>
        <taxon>Pseudomonadota</taxon>
        <taxon>Alphaproteobacteria</taxon>
        <taxon>Sphingomonadales</taxon>
        <taxon>Sphingomonadaceae</taxon>
        <taxon>Allosphingosinicella</taxon>
    </lineage>
</organism>
<dbReference type="RefSeq" id="WP_109269669.1">
    <property type="nucleotide sequence ID" value="NZ_QFFF01000001.1"/>
</dbReference>
<evidence type="ECO:0000256" key="12">
    <source>
        <dbReference type="SAM" id="SignalP"/>
    </source>
</evidence>
<comment type="subcellular location">
    <subcellularLocation>
        <location evidence="1 10">Cell outer membrane</location>
    </subcellularLocation>
</comment>
<feature type="region of interest" description="Disordered" evidence="11">
    <location>
        <begin position="277"/>
        <end position="296"/>
    </location>
</feature>
<evidence type="ECO:0000256" key="9">
    <source>
        <dbReference type="ARBA" id="ARBA00023237"/>
    </source>
</evidence>
<dbReference type="NCBIfam" id="TIGR02517">
    <property type="entry name" value="type_II_gspD"/>
    <property type="match status" value="1"/>
</dbReference>
<dbReference type="Pfam" id="PF03958">
    <property type="entry name" value="Secretin_N"/>
    <property type="match status" value="3"/>
</dbReference>
<feature type="domain" description="GspD-like N0" evidence="15">
    <location>
        <begin position="26"/>
        <end position="96"/>
    </location>
</feature>
<comment type="similarity">
    <text evidence="2">Belongs to the bacterial secretin family. GSP D subfamily.</text>
</comment>
<evidence type="ECO:0000313" key="17">
    <source>
        <dbReference type="Proteomes" id="UP000245916"/>
    </source>
</evidence>
<sequence>MKRLRIALALALASVSVTPAWSQYVLNLREADIRAFIEDAARVTGRTFIIDSAVQGKVSVVTQRPLSRSEYFELFLSTLRANGLVAVPGPGGALRIQPASTAASTAQVGRATSPSSFVTEIFRLRNIDAASAAETVRPLVSKEGSVTANRNSLIVVDFADNIARIRQILAGIDRDTAATQMLTLENAGAREIAEALSTLVAAGGEGGAAASVVPIDSSNSIAFRGDAATVARLMEMARELDERAASGTELRVIFLEHADAEQLLPVLQRLLGQASGPTAGPAPVANGDTNAPAPQAASLSTGASVFGNKAAVVTRFEGANAIVIAAPNDVQRMLGEVIRQLDVRRAQVLVEAIIVEISDTAAKQLGVQLFLSGLKGSNIPFAVTNYSNITPNMNVVAGAVIANELRRDDDKDDDDDDSNGLGDLADALTEAAVGEIAGSSGALIGGAFRSGNEVFGAIVNAVQRDNNSNILSTPSIMTLDNQEARILVGQEIPITTGEALSDNFDNAFRTVQRQEIGIVLEVKPQINAGGAIKLDLRQEVSSIAGPVSNNFNDLILNKREIETTITVDDGEIVGIGGLLDDNERRTLEKIPFLGDIPLLGELFKSRGRSRAKTNLMVFIRPTIMRSADDARAMTERRYGYIRGMQYQRNPDREPSIDELVRDYMGAVPPRSLAPPPTDPRLYAPAVEPGDAVVDPVPVPQSQVPR</sequence>
<feature type="domain" description="NolW-like" evidence="14">
    <location>
        <begin position="119"/>
        <end position="175"/>
    </location>
</feature>
<evidence type="ECO:0000256" key="8">
    <source>
        <dbReference type="ARBA" id="ARBA00023136"/>
    </source>
</evidence>
<dbReference type="InterPro" id="IPR005644">
    <property type="entry name" value="NolW-like"/>
</dbReference>
<dbReference type="InterPro" id="IPR004846">
    <property type="entry name" value="T2SS/T3SS_dom"/>
</dbReference>
<evidence type="ECO:0000259" key="14">
    <source>
        <dbReference type="Pfam" id="PF03958"/>
    </source>
</evidence>
<feature type="domain" description="NolW-like" evidence="14">
    <location>
        <begin position="251"/>
        <end position="347"/>
    </location>
</feature>
<dbReference type="PRINTS" id="PR00811">
    <property type="entry name" value="BCTERIALGSPD"/>
</dbReference>
<feature type="signal peptide" evidence="12">
    <location>
        <begin position="1"/>
        <end position="22"/>
    </location>
</feature>
<evidence type="ECO:0000256" key="3">
    <source>
        <dbReference type="ARBA" id="ARBA00022448"/>
    </source>
</evidence>
<evidence type="ECO:0000256" key="5">
    <source>
        <dbReference type="ARBA" id="ARBA00022692"/>
    </source>
</evidence>
<dbReference type="PANTHER" id="PTHR30332:SF24">
    <property type="entry name" value="SECRETIN GSPD-RELATED"/>
    <property type="match status" value="1"/>
</dbReference>
<dbReference type="OrthoDB" id="9775455at2"/>
<evidence type="ECO:0000256" key="4">
    <source>
        <dbReference type="ARBA" id="ARBA00022452"/>
    </source>
</evidence>
<proteinExistence type="inferred from homology"/>
<keyword evidence="7" id="KW-0653">Protein transport</keyword>
<evidence type="ECO:0000256" key="7">
    <source>
        <dbReference type="ARBA" id="ARBA00022927"/>
    </source>
</evidence>
<keyword evidence="8" id="KW-0472">Membrane</keyword>
<evidence type="ECO:0000256" key="6">
    <source>
        <dbReference type="ARBA" id="ARBA00022729"/>
    </source>
</evidence>
<keyword evidence="3 10" id="KW-0813">Transport</keyword>
<dbReference type="InterPro" id="IPR001775">
    <property type="entry name" value="GspD/PilQ"/>
</dbReference>
<dbReference type="GO" id="GO:0015627">
    <property type="term" value="C:type II protein secretion system complex"/>
    <property type="evidence" value="ECO:0007669"/>
    <property type="project" value="InterPro"/>
</dbReference>
<protein>
    <submittedName>
        <fullName evidence="16">Type II secretion system protein GspD</fullName>
    </submittedName>
</protein>
<dbReference type="InterPro" id="IPR038591">
    <property type="entry name" value="NolW-like_sf"/>
</dbReference>
<dbReference type="InterPro" id="IPR013356">
    <property type="entry name" value="T2SS_GspD"/>
</dbReference>
<dbReference type="InterPro" id="IPR049371">
    <property type="entry name" value="GspD-like_N0"/>
</dbReference>
<keyword evidence="9" id="KW-0998">Cell outer membrane</keyword>
<comment type="caution">
    <text evidence="16">The sequence shown here is derived from an EMBL/GenBank/DDBJ whole genome shotgun (WGS) entry which is preliminary data.</text>
</comment>
<keyword evidence="4" id="KW-1134">Transmembrane beta strand</keyword>
<dbReference type="EMBL" id="QFFF01000001">
    <property type="protein sequence ID" value="PWG01529.1"/>
    <property type="molecule type" value="Genomic_DNA"/>
</dbReference>